<proteinExistence type="predicted"/>
<protein>
    <recommendedName>
        <fullName evidence="4">Retrotransposon Copia-like N-terminal domain-containing protein</fullName>
    </recommendedName>
</protein>
<feature type="compositionally biased region" description="Polar residues" evidence="1">
    <location>
        <begin position="55"/>
        <end position="69"/>
    </location>
</feature>
<dbReference type="InParanoid" id="A0A067LSQ9"/>
<dbReference type="OrthoDB" id="3054003at2759"/>
<keyword evidence="3" id="KW-1185">Reference proteome</keyword>
<name>A0A067LSQ9_BOTB1</name>
<dbReference type="Proteomes" id="UP000027195">
    <property type="component" value="Unassembled WGS sequence"/>
</dbReference>
<evidence type="ECO:0000256" key="1">
    <source>
        <dbReference type="SAM" id="MobiDB-lite"/>
    </source>
</evidence>
<dbReference type="HOGENOM" id="CLU_135711_0_0_1"/>
<dbReference type="EMBL" id="KL198157">
    <property type="protein sequence ID" value="KDQ06094.1"/>
    <property type="molecule type" value="Genomic_DNA"/>
</dbReference>
<accession>A0A067LSQ9</accession>
<evidence type="ECO:0000313" key="2">
    <source>
        <dbReference type="EMBL" id="KDQ06094.1"/>
    </source>
</evidence>
<reference evidence="3" key="1">
    <citation type="journal article" date="2014" name="Proc. Natl. Acad. Sci. U.S.A.">
        <title>Extensive sampling of basidiomycete genomes demonstrates inadequacy of the white-rot/brown-rot paradigm for wood decay fungi.</title>
        <authorList>
            <person name="Riley R."/>
            <person name="Salamov A.A."/>
            <person name="Brown D.W."/>
            <person name="Nagy L.G."/>
            <person name="Floudas D."/>
            <person name="Held B.W."/>
            <person name="Levasseur A."/>
            <person name="Lombard V."/>
            <person name="Morin E."/>
            <person name="Otillar R."/>
            <person name="Lindquist E.A."/>
            <person name="Sun H."/>
            <person name="LaButti K.M."/>
            <person name="Schmutz J."/>
            <person name="Jabbour D."/>
            <person name="Luo H."/>
            <person name="Baker S.E."/>
            <person name="Pisabarro A.G."/>
            <person name="Walton J.D."/>
            <person name="Blanchette R.A."/>
            <person name="Henrissat B."/>
            <person name="Martin F."/>
            <person name="Cullen D."/>
            <person name="Hibbett D.S."/>
            <person name="Grigoriev I.V."/>
        </authorList>
    </citation>
    <scope>NUCLEOTIDE SEQUENCE [LARGE SCALE GENOMIC DNA]</scope>
    <source>
        <strain evidence="3">FD-172 SS1</strain>
    </source>
</reference>
<dbReference type="AlphaFoldDB" id="A0A067LSQ9"/>
<organism evidence="2 3">
    <name type="scientific">Botryobasidium botryosum (strain FD-172 SS1)</name>
    <dbReference type="NCBI Taxonomy" id="930990"/>
    <lineage>
        <taxon>Eukaryota</taxon>
        <taxon>Fungi</taxon>
        <taxon>Dikarya</taxon>
        <taxon>Basidiomycota</taxon>
        <taxon>Agaricomycotina</taxon>
        <taxon>Agaricomycetes</taxon>
        <taxon>Cantharellales</taxon>
        <taxon>Botryobasidiaceae</taxon>
        <taxon>Botryobasidium</taxon>
    </lineage>
</organism>
<gene>
    <name evidence="2" type="ORF">BOTBODRAFT_121925</name>
</gene>
<feature type="non-terminal residue" evidence="2">
    <location>
        <position position="126"/>
    </location>
</feature>
<feature type="region of interest" description="Disordered" evidence="1">
    <location>
        <begin position="55"/>
        <end position="87"/>
    </location>
</feature>
<evidence type="ECO:0008006" key="4">
    <source>
        <dbReference type="Google" id="ProtNLM"/>
    </source>
</evidence>
<sequence>MSEHKIIVLPSSEKLDSSGSNWIEWRGSIVSAAKAMRIKGYLDGTILKPADPSISVTVTSPNGSSTSAASLRPAKSHPSSSTPSITEWEDRDAVACAMIWQNVKTPVSLGLRDSDTAAEAWGKLVT</sequence>
<evidence type="ECO:0000313" key="3">
    <source>
        <dbReference type="Proteomes" id="UP000027195"/>
    </source>
</evidence>